<dbReference type="EMBL" id="MWUU01000016">
    <property type="protein sequence ID" value="PCF54227.1"/>
    <property type="molecule type" value="Genomic_DNA"/>
</dbReference>
<dbReference type="RefSeq" id="WP_019164970.1">
    <property type="nucleotide sequence ID" value="NZ_JBBLVV010000014.1"/>
</dbReference>
<evidence type="ECO:0000313" key="2">
    <source>
        <dbReference type="EMBL" id="PCF54227.1"/>
    </source>
</evidence>
<keyword evidence="1" id="KW-1133">Transmembrane helix</keyword>
<keyword evidence="1" id="KW-0812">Transmembrane</keyword>
<keyword evidence="1" id="KW-0472">Membrane</keyword>
<reference evidence="2 3" key="1">
    <citation type="journal article" date="2017" name="PLoS ONE">
        <title>Development of a real-time PCR for detection of Staphylococcus pseudintermedius using a novel automated comparison of whole-genome sequences.</title>
        <authorList>
            <person name="Verstappen K.M."/>
            <person name="Huijbregts L."/>
            <person name="Spaninks M."/>
            <person name="Wagenaar J.A."/>
            <person name="Fluit A.C."/>
            <person name="Duim B."/>
        </authorList>
    </citation>
    <scope>NUCLEOTIDE SEQUENCE [LARGE SCALE GENOMIC DNA]</scope>
    <source>
        <strain evidence="2 3">215070706401-1</strain>
    </source>
</reference>
<feature type="transmembrane region" description="Helical" evidence="1">
    <location>
        <begin position="100"/>
        <end position="125"/>
    </location>
</feature>
<name>A0A2A4GVF6_9STAP</name>
<sequence length="147" mass="16252">MKLHQKWITLIIISTIINLLSIKAFPLALGTLYLPVLFKIVQLQLNLSNGLVDDAQSHVQTFVKTNQKGIVISVICCIAITVALTIYLDDFYNQFSGFLGLLIQISPVTMVIGLILYILAAIAVVQAVKHKFTHTEAVKVKETTSNE</sequence>
<evidence type="ECO:0000256" key="1">
    <source>
        <dbReference type="SAM" id="Phobius"/>
    </source>
</evidence>
<protein>
    <submittedName>
        <fullName evidence="2">Uncharacterized protein</fullName>
    </submittedName>
</protein>
<organism evidence="2 3">
    <name type="scientific">Staphylococcus delphini</name>
    <dbReference type="NCBI Taxonomy" id="53344"/>
    <lineage>
        <taxon>Bacteria</taxon>
        <taxon>Bacillati</taxon>
        <taxon>Bacillota</taxon>
        <taxon>Bacilli</taxon>
        <taxon>Bacillales</taxon>
        <taxon>Staphylococcaceae</taxon>
        <taxon>Staphylococcus</taxon>
        <taxon>Staphylococcus intermedius group</taxon>
    </lineage>
</organism>
<feature type="transmembrane region" description="Helical" evidence="1">
    <location>
        <begin position="69"/>
        <end position="88"/>
    </location>
</feature>
<gene>
    <name evidence="2" type="ORF">B5C08_10805</name>
</gene>
<proteinExistence type="predicted"/>
<evidence type="ECO:0000313" key="3">
    <source>
        <dbReference type="Proteomes" id="UP000218335"/>
    </source>
</evidence>
<comment type="caution">
    <text evidence="2">The sequence shown here is derived from an EMBL/GenBank/DDBJ whole genome shotgun (WGS) entry which is preliminary data.</text>
</comment>
<accession>A0A2A4GVF6</accession>
<dbReference type="Proteomes" id="UP000218335">
    <property type="component" value="Unassembled WGS sequence"/>
</dbReference>
<feature type="transmembrane region" description="Helical" evidence="1">
    <location>
        <begin position="7"/>
        <end position="25"/>
    </location>
</feature>
<dbReference type="AlphaFoldDB" id="A0A2A4GVF6"/>